<dbReference type="AlphaFoldDB" id="A0AAV8AE63"/>
<dbReference type="PROSITE" id="PS50181">
    <property type="entry name" value="FBOX"/>
    <property type="match status" value="1"/>
</dbReference>
<gene>
    <name evidence="5" type="ORF">M0812_04896</name>
</gene>
<dbReference type="InterPro" id="IPR016135">
    <property type="entry name" value="UBQ-conjugating_enzyme/RWD"/>
</dbReference>
<feature type="domain" description="RWD" evidence="4">
    <location>
        <begin position="7"/>
        <end position="122"/>
    </location>
</feature>
<dbReference type="Gene3D" id="3.80.10.10">
    <property type="entry name" value="Ribonuclease Inhibitor"/>
    <property type="match status" value="3"/>
</dbReference>
<evidence type="ECO:0000256" key="1">
    <source>
        <dbReference type="ARBA" id="ARBA00022614"/>
    </source>
</evidence>
<dbReference type="SMART" id="SM00365">
    <property type="entry name" value="LRR_SD22"/>
    <property type="match status" value="4"/>
</dbReference>
<dbReference type="InterPro" id="IPR001810">
    <property type="entry name" value="F-box_dom"/>
</dbReference>
<keyword evidence="2" id="KW-0677">Repeat</keyword>
<dbReference type="InterPro" id="IPR003591">
    <property type="entry name" value="Leu-rich_rpt_typical-subtyp"/>
</dbReference>
<evidence type="ECO:0000259" key="3">
    <source>
        <dbReference type="PROSITE" id="PS50181"/>
    </source>
</evidence>
<dbReference type="Pfam" id="PF05773">
    <property type="entry name" value="RWD"/>
    <property type="match status" value="1"/>
</dbReference>
<dbReference type="Pfam" id="PF13516">
    <property type="entry name" value="LRR_6"/>
    <property type="match status" value="1"/>
</dbReference>
<dbReference type="EMBL" id="JANTQA010000010">
    <property type="protein sequence ID" value="KAJ3451226.1"/>
    <property type="molecule type" value="Genomic_DNA"/>
</dbReference>
<dbReference type="SMART" id="SM00369">
    <property type="entry name" value="LRR_TYP"/>
    <property type="match status" value="4"/>
</dbReference>
<evidence type="ECO:0000259" key="4">
    <source>
        <dbReference type="PROSITE" id="PS50908"/>
    </source>
</evidence>
<dbReference type="SUPFAM" id="SSF54495">
    <property type="entry name" value="UBC-like"/>
    <property type="match status" value="1"/>
</dbReference>
<dbReference type="Pfam" id="PF12937">
    <property type="entry name" value="F-box-like"/>
    <property type="match status" value="1"/>
</dbReference>
<sequence length="805" mass="93485">MTNEVYEEVEVLESIYEDTIEILQPTIEEKKEHVILNVVLGMKSNTLNKVAIKIRVSLKIFSTYPDSVPEIKIENRSGSEIKIPESEFEDFLGLMNENAEEMKGSGMIFNLVMVAQDFIDGLDDYLIVFNTIETLPRDLIVDIFSYIPNDFYVTLSCVCKRWNEILACERILWSDLWIQNVRQNANYFQKSSVHWENDFKFHSISVLMDRNLKIAGSEILNFSDIFFNTNQLSFAFDQLEHMSLIRLSRNIYNSKIDQANLVNLLNALNTKRSKGLSSLALECVPEFSAYKIIQKIAKERFVSLKCNTVEGSKQILSYISYPNILETLELTHCGIKKISESFFKFHNLKSLNLAHNPIKTLPMELFLSKSIESINLNNTLIYKIRPTSNNKSMPANNTLKKLTIASSNLTSWPPLLCKLLQLEILDISNNTIDTISNDIRNYGKMRCFNIANNDLTKFPIENVLASWPNVRYLNISKNKIADINVKNNIFTGLTVFHFHENLITNFPLFYFTNTQLLKDQSFNVSKNQINDFSSIETNENLIKNQLQILFEEMNFNSNRLQKFPLILQYTKKLKTLKLSNNNLQNDIKICWDVNNVKDFREFKTPRGKVRLRIVKNNSKLPNNQKEKKESISKKVNKQKFNEQSKLNNIQKEKIIDSNHKISVLNQDLKFQSFDNSKAIFLNLSQTLTTLDLSYNKIKFFPKEILLLENLSNLNFSNNLLSEVPLEFIETFYDKLQVIDFSNNLMKNIPFSNGNLFLVTPKFLTTLAHPFIIFTKLRFISFSGNQIPKKKYLKFTSYFENKSNQN</sequence>
<dbReference type="SUPFAM" id="SSF52058">
    <property type="entry name" value="L domain-like"/>
    <property type="match status" value="2"/>
</dbReference>
<keyword evidence="1" id="KW-0433">Leucine-rich repeat</keyword>
<dbReference type="InterPro" id="IPR032675">
    <property type="entry name" value="LRR_dom_sf"/>
</dbReference>
<organism evidence="5 6">
    <name type="scientific">Anaeramoeba flamelloides</name>
    <dbReference type="NCBI Taxonomy" id="1746091"/>
    <lineage>
        <taxon>Eukaryota</taxon>
        <taxon>Metamonada</taxon>
        <taxon>Anaeramoebidae</taxon>
        <taxon>Anaeramoeba</taxon>
    </lineage>
</organism>
<dbReference type="PANTHER" id="PTHR48051">
    <property type="match status" value="1"/>
</dbReference>
<reference evidence="5" key="1">
    <citation type="submission" date="2022-08" db="EMBL/GenBank/DDBJ databases">
        <title>Novel sulphate-reducing endosymbionts in the free-living metamonad Anaeramoeba.</title>
        <authorList>
            <person name="Jerlstrom-Hultqvist J."/>
            <person name="Cepicka I."/>
            <person name="Gallot-Lavallee L."/>
            <person name="Salas-Leiva D."/>
            <person name="Curtis B.A."/>
            <person name="Zahonova K."/>
            <person name="Pipaliya S."/>
            <person name="Dacks J."/>
            <person name="Roger A.J."/>
        </authorList>
    </citation>
    <scope>NUCLEOTIDE SEQUENCE</scope>
    <source>
        <strain evidence="5">Busselton2</strain>
    </source>
</reference>
<dbReference type="Proteomes" id="UP001146793">
    <property type="component" value="Unassembled WGS sequence"/>
</dbReference>
<dbReference type="PROSITE" id="PS51450">
    <property type="entry name" value="LRR"/>
    <property type="match status" value="3"/>
</dbReference>
<dbReference type="InterPro" id="IPR036047">
    <property type="entry name" value="F-box-like_dom_sf"/>
</dbReference>
<dbReference type="InterPro" id="IPR001611">
    <property type="entry name" value="Leu-rich_rpt"/>
</dbReference>
<comment type="caution">
    <text evidence="5">The sequence shown here is derived from an EMBL/GenBank/DDBJ whole genome shotgun (WGS) entry which is preliminary data.</text>
</comment>
<name>A0AAV8AE63_9EUKA</name>
<feature type="domain" description="F-box" evidence="3">
    <location>
        <begin position="129"/>
        <end position="176"/>
    </location>
</feature>
<proteinExistence type="predicted"/>
<dbReference type="SUPFAM" id="SSF81383">
    <property type="entry name" value="F-box domain"/>
    <property type="match status" value="1"/>
</dbReference>
<dbReference type="InterPro" id="IPR006575">
    <property type="entry name" value="RWD_dom"/>
</dbReference>
<dbReference type="PANTHER" id="PTHR48051:SF1">
    <property type="entry name" value="RAS SUPPRESSOR PROTEIN 1"/>
    <property type="match status" value="1"/>
</dbReference>
<evidence type="ECO:0008006" key="7">
    <source>
        <dbReference type="Google" id="ProtNLM"/>
    </source>
</evidence>
<dbReference type="SMART" id="SM00256">
    <property type="entry name" value="FBOX"/>
    <property type="match status" value="1"/>
</dbReference>
<dbReference type="InterPro" id="IPR050216">
    <property type="entry name" value="LRR_domain-containing"/>
</dbReference>
<dbReference type="SMART" id="SM00591">
    <property type="entry name" value="RWD"/>
    <property type="match status" value="1"/>
</dbReference>
<dbReference type="Pfam" id="PF13855">
    <property type="entry name" value="LRR_8"/>
    <property type="match status" value="1"/>
</dbReference>
<dbReference type="GO" id="GO:0005737">
    <property type="term" value="C:cytoplasm"/>
    <property type="evidence" value="ECO:0007669"/>
    <property type="project" value="TreeGrafter"/>
</dbReference>
<dbReference type="PROSITE" id="PS50908">
    <property type="entry name" value="RWD"/>
    <property type="match status" value="1"/>
</dbReference>
<evidence type="ECO:0000313" key="5">
    <source>
        <dbReference type="EMBL" id="KAJ3451226.1"/>
    </source>
</evidence>
<evidence type="ECO:0000256" key="2">
    <source>
        <dbReference type="ARBA" id="ARBA00022737"/>
    </source>
</evidence>
<accession>A0AAV8AE63</accession>
<dbReference type="Gene3D" id="3.10.110.10">
    <property type="entry name" value="Ubiquitin Conjugating Enzyme"/>
    <property type="match status" value="1"/>
</dbReference>
<protein>
    <recommendedName>
        <fullName evidence="7">F-box domain-containing protein</fullName>
    </recommendedName>
</protein>
<dbReference type="Gene3D" id="1.20.1280.50">
    <property type="match status" value="1"/>
</dbReference>
<evidence type="ECO:0000313" key="6">
    <source>
        <dbReference type="Proteomes" id="UP001146793"/>
    </source>
</evidence>